<dbReference type="Pfam" id="PF15492">
    <property type="entry name" value="Nbas_N"/>
    <property type="match status" value="1"/>
</dbReference>
<feature type="non-terminal residue" evidence="2">
    <location>
        <position position="114"/>
    </location>
</feature>
<reference evidence="2" key="1">
    <citation type="submission" date="2015-09" db="EMBL/GenBank/DDBJ databases">
        <title>De novo assembly of Pectinophora gossypiella (Pink Bollworm) gut transcriptome.</title>
        <authorList>
            <person name="Tassone E.E."/>
        </authorList>
    </citation>
    <scope>NUCLEOTIDE SEQUENCE</scope>
</reference>
<dbReference type="EMBL" id="GDQN01003552">
    <property type="protein sequence ID" value="JAT87502.1"/>
    <property type="molecule type" value="Transcribed_RNA"/>
</dbReference>
<feature type="domain" description="Neuroblastoma-amplified sequence N-terminal" evidence="1">
    <location>
        <begin position="7"/>
        <end position="111"/>
    </location>
</feature>
<dbReference type="PANTHER" id="PTHR15922:SF2">
    <property type="entry name" value="NBAS SUBUNIT OF NRZ TETHERING COMPLEX"/>
    <property type="match status" value="1"/>
</dbReference>
<accession>A0A1E1WKH9</accession>
<protein>
    <recommendedName>
        <fullName evidence="1">Neuroblastoma-amplified sequence N-terminal domain-containing protein</fullName>
    </recommendedName>
</protein>
<organism evidence="2">
    <name type="scientific">Pectinophora gossypiella</name>
    <name type="common">Cotton pink bollworm</name>
    <name type="synonym">Depressaria gossypiella</name>
    <dbReference type="NCBI Taxonomy" id="13191"/>
    <lineage>
        <taxon>Eukaryota</taxon>
        <taxon>Metazoa</taxon>
        <taxon>Ecdysozoa</taxon>
        <taxon>Arthropoda</taxon>
        <taxon>Hexapoda</taxon>
        <taxon>Insecta</taxon>
        <taxon>Pterygota</taxon>
        <taxon>Neoptera</taxon>
        <taxon>Endopterygota</taxon>
        <taxon>Lepidoptera</taxon>
        <taxon>Glossata</taxon>
        <taxon>Ditrysia</taxon>
        <taxon>Gelechioidea</taxon>
        <taxon>Gelechiidae</taxon>
        <taxon>Apatetrinae</taxon>
        <taxon>Pectinophora</taxon>
    </lineage>
</organism>
<name>A0A1E1WKH9_PECGO</name>
<dbReference type="GO" id="GO:0070939">
    <property type="term" value="C:Dsl1/NZR complex"/>
    <property type="evidence" value="ECO:0007669"/>
    <property type="project" value="TreeGrafter"/>
</dbReference>
<gene>
    <name evidence="2" type="ORF">g.7318</name>
</gene>
<dbReference type="GO" id="GO:0000149">
    <property type="term" value="F:SNARE binding"/>
    <property type="evidence" value="ECO:0007669"/>
    <property type="project" value="TreeGrafter"/>
</dbReference>
<proteinExistence type="predicted"/>
<evidence type="ECO:0000259" key="1">
    <source>
        <dbReference type="Pfam" id="PF15492"/>
    </source>
</evidence>
<feature type="non-terminal residue" evidence="2">
    <location>
        <position position="1"/>
    </location>
</feature>
<dbReference type="GO" id="GO:0006890">
    <property type="term" value="P:retrograde vesicle-mediated transport, Golgi to endoplasmic reticulum"/>
    <property type="evidence" value="ECO:0007669"/>
    <property type="project" value="TreeGrafter"/>
</dbReference>
<dbReference type="PANTHER" id="PTHR15922">
    <property type="entry name" value="NEUROBLASTOMA-AMPLIFIED SEQUENCE"/>
    <property type="match status" value="1"/>
</dbReference>
<dbReference type="InterPro" id="IPR029145">
    <property type="entry name" value="NBAS_N"/>
</dbReference>
<sequence length="114" mass="12912">CGPPYANAKDTSSPLSAGITAWRILNDEPWYKLSVVSDEIEAMATERWSLYIPFVSNKNLAFVVHMVLSPDGSKLVCLHCNGEISVWRLPLLKFLYRWPLTSQPQHDLDNPLVK</sequence>
<dbReference type="OrthoDB" id="19988at2759"/>
<evidence type="ECO:0000313" key="2">
    <source>
        <dbReference type="EMBL" id="JAT87502.1"/>
    </source>
</evidence>
<dbReference type="AlphaFoldDB" id="A0A1E1WKH9"/>